<feature type="chain" id="PRO_5045602527" evidence="1">
    <location>
        <begin position="26"/>
        <end position="690"/>
    </location>
</feature>
<dbReference type="EMBL" id="JANFQO010000009">
    <property type="protein sequence ID" value="MCQ4165424.1"/>
    <property type="molecule type" value="Genomic_DNA"/>
</dbReference>
<organism evidence="2 3">
    <name type="scientific">Tahibacter harae</name>
    <dbReference type="NCBI Taxonomy" id="2963937"/>
    <lineage>
        <taxon>Bacteria</taxon>
        <taxon>Pseudomonadati</taxon>
        <taxon>Pseudomonadota</taxon>
        <taxon>Gammaproteobacteria</taxon>
        <taxon>Lysobacterales</taxon>
        <taxon>Rhodanobacteraceae</taxon>
        <taxon>Tahibacter</taxon>
    </lineage>
</organism>
<accession>A0ABT1QT19</accession>
<protein>
    <submittedName>
        <fullName evidence="2">Uncharacterized protein</fullName>
    </submittedName>
</protein>
<dbReference type="Proteomes" id="UP001165498">
    <property type="component" value="Unassembled WGS sequence"/>
</dbReference>
<feature type="signal peptide" evidence="1">
    <location>
        <begin position="1"/>
        <end position="25"/>
    </location>
</feature>
<dbReference type="RefSeq" id="WP_255914591.1">
    <property type="nucleotide sequence ID" value="NZ_JANFQO010000009.1"/>
</dbReference>
<sequence length="690" mass="74053">MNKLSHACLLALALGALSAAVPALAGETPAMQTWTAFGGDLGFIWNEDLLRDLGVSIKDRAGVGQPDARGFAAVPLSGQTGLSFAVTRTNFDHFTEGRLSLRGGFRLRTPDGELSLIDAALQPRAGDAQTLDLVDSQGRTWFYLDKLMYAVSDDGRVIDVQTMDLRLHPDLAARLGKPQAADWAVAQLRMNLDVRARNGEYIRVERGTPVWPGMPVPEAPGQTYQADVFMLSFSAQFSRCTSSLANPNLSCDGPGGATDGYAVFTPSSTLRNNVNNGTPAVTVPGDPNGTSSALYTADVAWYRKFTAARPPYDNDQHPNLIWNIYRIDSAGRIEQIGRSGMKHAFVTTNGGCASGPGSGGSTGSILGRSCSDTYGTGNNDSNNDLGPRSELVPNTVQWGRCGSIFDKGCDLVADASNGNTNYSQRLIVRESQLTQPGSTYLFESWYIVRDDINIYNTMSTKPVTFSFSGSGPWSIGNGTPTLLGPAINRWMDPASSDPNKKNVEIDSPEGHARVAVAVTALGKGQWRYDYAVMNLDFARARTSGTDKYSDDADPQQRFRVIHNMGFDRFSVPLPAGASAATLEFSDGDLDADNDWSAAIADGRLTWSAPANPAPPADVPAVRNTLDWGTLYRFSFVSNVAPQARAVDLHVAEPGTPEAGREGFKPAHYSATVLGPEAPDALFADDFQPPE</sequence>
<evidence type="ECO:0000256" key="1">
    <source>
        <dbReference type="SAM" id="SignalP"/>
    </source>
</evidence>
<gene>
    <name evidence="2" type="ORF">NM961_11960</name>
</gene>
<comment type="caution">
    <text evidence="2">The sequence shown here is derived from an EMBL/GenBank/DDBJ whole genome shotgun (WGS) entry which is preliminary data.</text>
</comment>
<keyword evidence="1" id="KW-0732">Signal</keyword>
<keyword evidence="3" id="KW-1185">Reference proteome</keyword>
<proteinExistence type="predicted"/>
<evidence type="ECO:0000313" key="2">
    <source>
        <dbReference type="EMBL" id="MCQ4165424.1"/>
    </source>
</evidence>
<reference evidence="2" key="1">
    <citation type="submission" date="2022-07" db="EMBL/GenBank/DDBJ databases">
        <title>Tahibacter sp., a new gammaproteobacterium isolated from the silt sample collected at pig farm.</title>
        <authorList>
            <person name="Chen H."/>
        </authorList>
    </citation>
    <scope>NUCLEOTIDE SEQUENCE</scope>
    <source>
        <strain evidence="2">P2K</strain>
    </source>
</reference>
<name>A0ABT1QT19_9GAMM</name>
<evidence type="ECO:0000313" key="3">
    <source>
        <dbReference type="Proteomes" id="UP001165498"/>
    </source>
</evidence>